<evidence type="ECO:0000313" key="2">
    <source>
        <dbReference type="Proteomes" id="UP000076871"/>
    </source>
</evidence>
<accession>A0A165HJ97</accession>
<dbReference type="InParanoid" id="A0A165HJ97"/>
<dbReference type="Proteomes" id="UP000076871">
    <property type="component" value="Unassembled WGS sequence"/>
</dbReference>
<name>A0A165HJ97_9APHY</name>
<keyword evidence="2" id="KW-1185">Reference proteome</keyword>
<dbReference type="RefSeq" id="XP_040769447.1">
    <property type="nucleotide sequence ID" value="XM_040907688.1"/>
</dbReference>
<proteinExistence type="predicted"/>
<gene>
    <name evidence="1" type="ORF">LAESUDRAFT_719742</name>
</gene>
<evidence type="ECO:0000313" key="1">
    <source>
        <dbReference type="EMBL" id="KZT11799.1"/>
    </source>
</evidence>
<dbReference type="GeneID" id="63824717"/>
<protein>
    <submittedName>
        <fullName evidence="1">Uncharacterized protein</fullName>
    </submittedName>
</protein>
<reference evidence="1 2" key="1">
    <citation type="journal article" date="2016" name="Mol. Biol. Evol.">
        <title>Comparative Genomics of Early-Diverging Mushroom-Forming Fungi Provides Insights into the Origins of Lignocellulose Decay Capabilities.</title>
        <authorList>
            <person name="Nagy L.G."/>
            <person name="Riley R."/>
            <person name="Tritt A."/>
            <person name="Adam C."/>
            <person name="Daum C."/>
            <person name="Floudas D."/>
            <person name="Sun H."/>
            <person name="Yadav J.S."/>
            <person name="Pangilinan J."/>
            <person name="Larsson K.H."/>
            <person name="Matsuura K."/>
            <person name="Barry K."/>
            <person name="Labutti K."/>
            <person name="Kuo R."/>
            <person name="Ohm R.A."/>
            <person name="Bhattacharya S.S."/>
            <person name="Shirouzu T."/>
            <person name="Yoshinaga Y."/>
            <person name="Martin F.M."/>
            <person name="Grigoriev I.V."/>
            <person name="Hibbett D.S."/>
        </authorList>
    </citation>
    <scope>NUCLEOTIDE SEQUENCE [LARGE SCALE GENOMIC DNA]</scope>
    <source>
        <strain evidence="1 2">93-53</strain>
    </source>
</reference>
<sequence length="57" mass="6369">MASPDSLFFHGSLVRAVESIPAPQLEFHFRMSANLLLIHIDDNVKRPIPAAAHTILY</sequence>
<dbReference type="AlphaFoldDB" id="A0A165HJ97"/>
<organism evidence="1 2">
    <name type="scientific">Laetiporus sulphureus 93-53</name>
    <dbReference type="NCBI Taxonomy" id="1314785"/>
    <lineage>
        <taxon>Eukaryota</taxon>
        <taxon>Fungi</taxon>
        <taxon>Dikarya</taxon>
        <taxon>Basidiomycota</taxon>
        <taxon>Agaricomycotina</taxon>
        <taxon>Agaricomycetes</taxon>
        <taxon>Polyporales</taxon>
        <taxon>Laetiporus</taxon>
    </lineage>
</organism>
<dbReference type="EMBL" id="KV427606">
    <property type="protein sequence ID" value="KZT11799.1"/>
    <property type="molecule type" value="Genomic_DNA"/>
</dbReference>